<dbReference type="InterPro" id="IPR036188">
    <property type="entry name" value="FAD/NAD-bd_sf"/>
</dbReference>
<name>A0A6N7KRJ6_9ACTN</name>
<dbReference type="PANTHER" id="PTHR43747:SF4">
    <property type="entry name" value="FLAVIN-DEPENDENT TRYPTOPHAN HALOGENASE"/>
    <property type="match status" value="1"/>
</dbReference>
<proteinExistence type="inferred from homology"/>
<accession>A0A6N7KRJ6</accession>
<dbReference type="GO" id="GO:0004497">
    <property type="term" value="F:monooxygenase activity"/>
    <property type="evidence" value="ECO:0007669"/>
    <property type="project" value="InterPro"/>
</dbReference>
<organism evidence="2 3">
    <name type="scientific">Streptomyces kaniharaensis</name>
    <dbReference type="NCBI Taxonomy" id="212423"/>
    <lineage>
        <taxon>Bacteria</taxon>
        <taxon>Bacillati</taxon>
        <taxon>Actinomycetota</taxon>
        <taxon>Actinomycetes</taxon>
        <taxon>Kitasatosporales</taxon>
        <taxon>Streptomycetaceae</taxon>
        <taxon>Streptomyces</taxon>
    </lineage>
</organism>
<gene>
    <name evidence="2" type="ORF">F7Q99_11915</name>
</gene>
<evidence type="ECO:0000313" key="3">
    <source>
        <dbReference type="Proteomes" id="UP000450000"/>
    </source>
</evidence>
<dbReference type="Pfam" id="PF04820">
    <property type="entry name" value="Trp_halogenase"/>
    <property type="match status" value="1"/>
</dbReference>
<protein>
    <submittedName>
        <fullName evidence="2">Tryptophan 7-halogenase</fullName>
    </submittedName>
</protein>
<dbReference type="InterPro" id="IPR050816">
    <property type="entry name" value="Flavin-dep_Halogenase_NPB"/>
</dbReference>
<dbReference type="InterPro" id="IPR006905">
    <property type="entry name" value="Flavin_halogenase"/>
</dbReference>
<dbReference type="AlphaFoldDB" id="A0A6N7KRJ6"/>
<keyword evidence="3" id="KW-1185">Reference proteome</keyword>
<dbReference type="EMBL" id="WBOF01000001">
    <property type="protein sequence ID" value="MQS12978.1"/>
    <property type="molecule type" value="Genomic_DNA"/>
</dbReference>
<comment type="similarity">
    <text evidence="1">Belongs to the flavin-dependent halogenase family. Bacterial tryptophan halogenase subfamily.</text>
</comment>
<dbReference type="OrthoDB" id="8868802at2"/>
<reference evidence="2 3" key="1">
    <citation type="submission" date="2019-09" db="EMBL/GenBank/DDBJ databases">
        <title>Genome Sequences of Streptomyces kaniharaensis ATCC 21070.</title>
        <authorList>
            <person name="Zhu W."/>
            <person name="De Crecy-Lagard V."/>
            <person name="Richards N.G."/>
        </authorList>
    </citation>
    <scope>NUCLEOTIDE SEQUENCE [LARGE SCALE GENOMIC DNA]</scope>
    <source>
        <strain evidence="2 3">SF-557</strain>
    </source>
</reference>
<dbReference type="RefSeq" id="WP_153461209.1">
    <property type="nucleotide sequence ID" value="NZ_WBOF01000001.1"/>
</dbReference>
<dbReference type="Proteomes" id="UP000450000">
    <property type="component" value="Unassembled WGS sequence"/>
</dbReference>
<evidence type="ECO:0000256" key="1">
    <source>
        <dbReference type="ARBA" id="ARBA00038396"/>
    </source>
</evidence>
<dbReference type="SUPFAM" id="SSF51905">
    <property type="entry name" value="FAD/NAD(P)-binding domain"/>
    <property type="match status" value="1"/>
</dbReference>
<dbReference type="Gene3D" id="3.50.50.60">
    <property type="entry name" value="FAD/NAD(P)-binding domain"/>
    <property type="match status" value="1"/>
</dbReference>
<dbReference type="PANTHER" id="PTHR43747">
    <property type="entry name" value="FAD-BINDING PROTEIN"/>
    <property type="match status" value="1"/>
</dbReference>
<evidence type="ECO:0000313" key="2">
    <source>
        <dbReference type="EMBL" id="MQS12978.1"/>
    </source>
</evidence>
<sequence>MTTGAELPAPLDSIVIAGGTLTAWIAAARLASAFRGTVRVTVVETAERPSAQVTALAPAFRRDLFDRLGTPENIWMRAASASFNAATRYVGWRADAVYLPNPAGGQDCEGFPLTDFWQLRRRTGHTLEPVDHACSVVPPLLDAGKSPRWLDGRTAFPYGWHADTAMLTHFLRRTAVQTCGVRLHSAEILGADRDGTGMVTALHTTRGRIEADLFVDCTGRAARLLAGILGEPFQPAGDRLPADRTATVTLPHDTARHGIEPYTTVTTRPEGHLWRRPLPGRHTIGLVYASARTTPAEAERILRTPAGAVVTHTATPAGRLRRSWVRNCLALGTAAASADPLDEDHAATLTLLDRLIRDLPSLAGRETPAARFNATAAALHEQALDLARLRRITSPYAAPAPHPDQLRPVLDAHATGLAPTPDDLPLRTLLTTLSPHTANPPPSLAHHPHAVRAAEDAFTRIKRHQRTLLETLPDAHIYLSTTQSLPSPALT</sequence>
<comment type="caution">
    <text evidence="2">The sequence shown here is derived from an EMBL/GenBank/DDBJ whole genome shotgun (WGS) entry which is preliminary data.</text>
</comment>